<protein>
    <recommendedName>
        <fullName evidence="4">Aspartate/glutamate leucyltransferase</fullName>
        <ecNumber evidence="4">2.3.2.29</ecNumber>
    </recommendedName>
</protein>
<evidence type="ECO:0000256" key="4">
    <source>
        <dbReference type="HAMAP-Rule" id="MF_00689"/>
    </source>
</evidence>
<proteinExistence type="inferred from homology"/>
<dbReference type="RefSeq" id="WP_353295459.1">
    <property type="nucleotide sequence ID" value="NZ_BAABWH010000006.1"/>
</dbReference>
<gene>
    <name evidence="4" type="primary">bpt</name>
    <name evidence="7" type="ORF">NBRC116585_23660</name>
</gene>
<comment type="subcellular location">
    <subcellularLocation>
        <location evidence="4">Cytoplasm</location>
    </subcellularLocation>
</comment>
<dbReference type="InterPro" id="IPR016181">
    <property type="entry name" value="Acyl_CoA_acyltransferase"/>
</dbReference>
<dbReference type="InterPro" id="IPR007472">
    <property type="entry name" value="N-end_Aminoacyl_Trfase_C"/>
</dbReference>
<reference evidence="7 8" key="1">
    <citation type="submission" date="2024-04" db="EMBL/GenBank/DDBJ databases">
        <title>Draft genome sequence of Thalassolituus maritimus NBRC 116585.</title>
        <authorList>
            <person name="Miyakawa T."/>
            <person name="Kusuya Y."/>
            <person name="Miura T."/>
        </authorList>
    </citation>
    <scope>NUCLEOTIDE SEQUENCE [LARGE SCALE GENOMIC DNA]</scope>
    <source>
        <strain evidence="7 8">5NW40-0001</strain>
    </source>
</reference>
<dbReference type="NCBIfam" id="NF002346">
    <property type="entry name" value="PRK01305.2-3"/>
    <property type="match status" value="1"/>
</dbReference>
<name>A0ABQ0A1H3_9GAMM</name>
<dbReference type="InterPro" id="IPR007471">
    <property type="entry name" value="N-end_Aminoacyl_Trfase_N"/>
</dbReference>
<dbReference type="Pfam" id="PF04376">
    <property type="entry name" value="ATE_N"/>
    <property type="match status" value="1"/>
</dbReference>
<sequence length="239" mass="27694">MRSIPLFTPAETHPCPYLDDLEAQSQYVDPRISPDIDTLSALSRLGFRRSGKLLYRPACPSCSECKSVRLPVGNFKASRNMKRLLSKTRHWRLSVQKPSRDDEFYELYARYITERHSDGDMYPPSRQTYTEFLTEDFGNTYFLLAEDQDGLIGVLVFDVFNDGLSAVYCFYAPERESESVGTNLIIRLTQLSTLLGLHFNYLGYLVEGCRKMEYKKRFKPLEVFEQNHWVTLNPDDSLP</sequence>
<dbReference type="HAMAP" id="MF_00689">
    <property type="entry name" value="Bpt"/>
    <property type="match status" value="1"/>
</dbReference>
<dbReference type="PANTHER" id="PTHR21367:SF1">
    <property type="entry name" value="ARGINYL-TRNA--PROTEIN TRANSFERASE 1"/>
    <property type="match status" value="1"/>
</dbReference>
<dbReference type="InterPro" id="IPR017138">
    <property type="entry name" value="Asp_Glu_LeuTrfase"/>
</dbReference>
<evidence type="ECO:0000256" key="2">
    <source>
        <dbReference type="ARBA" id="ARBA00022679"/>
    </source>
</evidence>
<evidence type="ECO:0000256" key="1">
    <source>
        <dbReference type="ARBA" id="ARBA00022490"/>
    </source>
</evidence>
<evidence type="ECO:0000256" key="3">
    <source>
        <dbReference type="ARBA" id="ARBA00023315"/>
    </source>
</evidence>
<dbReference type="PANTHER" id="PTHR21367">
    <property type="entry name" value="ARGININE-TRNA-PROTEIN TRANSFERASE 1"/>
    <property type="match status" value="1"/>
</dbReference>
<keyword evidence="2 4" id="KW-0808">Transferase</keyword>
<dbReference type="EMBL" id="BAABWH010000006">
    <property type="protein sequence ID" value="GAA6146248.1"/>
    <property type="molecule type" value="Genomic_DNA"/>
</dbReference>
<comment type="similarity">
    <text evidence="4">Belongs to the R-transferase family. Bpt subfamily.</text>
</comment>
<dbReference type="NCBIfam" id="NF002342">
    <property type="entry name" value="PRK01305.1-3"/>
    <property type="match status" value="1"/>
</dbReference>
<comment type="function">
    <text evidence="4">Functions in the N-end rule pathway of protein degradation where it conjugates Leu from its aminoacyl-tRNA to the N-termini of proteins containing an N-terminal aspartate or glutamate.</text>
</comment>
<keyword evidence="8" id="KW-1185">Reference proteome</keyword>
<dbReference type="PIRSF" id="PIRSF037208">
    <property type="entry name" value="ATE_pro_prd"/>
    <property type="match status" value="1"/>
</dbReference>
<keyword evidence="3 4" id="KW-0012">Acyltransferase</keyword>
<comment type="catalytic activity">
    <reaction evidence="4">
        <text>N-terminal L-glutamyl-[protein] + L-leucyl-tRNA(Leu) = N-terminal L-leucyl-L-glutamyl-[protein] + tRNA(Leu) + H(+)</text>
        <dbReference type="Rhea" id="RHEA:50412"/>
        <dbReference type="Rhea" id="RHEA-COMP:9613"/>
        <dbReference type="Rhea" id="RHEA-COMP:9622"/>
        <dbReference type="Rhea" id="RHEA-COMP:12664"/>
        <dbReference type="Rhea" id="RHEA-COMP:12668"/>
        <dbReference type="ChEBI" id="CHEBI:15378"/>
        <dbReference type="ChEBI" id="CHEBI:64721"/>
        <dbReference type="ChEBI" id="CHEBI:78442"/>
        <dbReference type="ChEBI" id="CHEBI:78494"/>
        <dbReference type="ChEBI" id="CHEBI:133041"/>
        <dbReference type="EC" id="2.3.2.29"/>
    </reaction>
</comment>
<evidence type="ECO:0000313" key="8">
    <source>
        <dbReference type="Proteomes" id="UP001481413"/>
    </source>
</evidence>
<dbReference type="EC" id="2.3.2.29" evidence="4"/>
<organism evidence="7 8">
    <name type="scientific">Thalassolituus maritimus</name>
    <dbReference type="NCBI Taxonomy" id="484498"/>
    <lineage>
        <taxon>Bacteria</taxon>
        <taxon>Pseudomonadati</taxon>
        <taxon>Pseudomonadota</taxon>
        <taxon>Gammaproteobacteria</taxon>
        <taxon>Oceanospirillales</taxon>
        <taxon>Oceanospirillaceae</taxon>
        <taxon>Thalassolituus</taxon>
    </lineage>
</organism>
<dbReference type="SUPFAM" id="SSF55729">
    <property type="entry name" value="Acyl-CoA N-acyltransferases (Nat)"/>
    <property type="match status" value="1"/>
</dbReference>
<dbReference type="InterPro" id="IPR030700">
    <property type="entry name" value="N-end_Aminoacyl_Trfase"/>
</dbReference>
<keyword evidence="1 4" id="KW-0963">Cytoplasm</keyword>
<feature type="domain" description="N-end aminoacyl transferase N-terminal" evidence="5">
    <location>
        <begin position="13"/>
        <end position="83"/>
    </location>
</feature>
<evidence type="ECO:0000313" key="7">
    <source>
        <dbReference type="EMBL" id="GAA6146248.1"/>
    </source>
</evidence>
<comment type="caution">
    <text evidence="7">The sequence shown here is derived from an EMBL/GenBank/DDBJ whole genome shotgun (WGS) entry which is preliminary data.</text>
</comment>
<comment type="catalytic activity">
    <reaction evidence="4">
        <text>N-terminal L-aspartyl-[protein] + L-leucyl-tRNA(Leu) = N-terminal L-leucyl-L-aspartyl-[protein] + tRNA(Leu) + H(+)</text>
        <dbReference type="Rhea" id="RHEA:50420"/>
        <dbReference type="Rhea" id="RHEA-COMP:9613"/>
        <dbReference type="Rhea" id="RHEA-COMP:9622"/>
        <dbReference type="Rhea" id="RHEA-COMP:12669"/>
        <dbReference type="Rhea" id="RHEA-COMP:12674"/>
        <dbReference type="ChEBI" id="CHEBI:15378"/>
        <dbReference type="ChEBI" id="CHEBI:64720"/>
        <dbReference type="ChEBI" id="CHEBI:78442"/>
        <dbReference type="ChEBI" id="CHEBI:78494"/>
        <dbReference type="ChEBI" id="CHEBI:133042"/>
        <dbReference type="EC" id="2.3.2.29"/>
    </reaction>
</comment>
<accession>A0ABQ0A1H3</accession>
<feature type="domain" description="N-end rule aminoacyl transferase C-terminal" evidence="6">
    <location>
        <begin position="103"/>
        <end position="224"/>
    </location>
</feature>
<dbReference type="Pfam" id="PF04377">
    <property type="entry name" value="ATE_C"/>
    <property type="match status" value="1"/>
</dbReference>
<dbReference type="Proteomes" id="UP001481413">
    <property type="component" value="Unassembled WGS sequence"/>
</dbReference>
<evidence type="ECO:0000259" key="5">
    <source>
        <dbReference type="Pfam" id="PF04376"/>
    </source>
</evidence>
<evidence type="ECO:0000259" key="6">
    <source>
        <dbReference type="Pfam" id="PF04377"/>
    </source>
</evidence>